<dbReference type="PANTHER" id="PTHR31362:SF0">
    <property type="entry name" value="EXOSTOSIN DOMAIN-CONTAINING PROTEIN-RELATED"/>
    <property type="match status" value="1"/>
</dbReference>
<proteinExistence type="predicted"/>
<dbReference type="Proteomes" id="UP001139089">
    <property type="component" value="Unassembled WGS sequence"/>
</dbReference>
<sequence length="335" mass="38153">MKSNISVVVTSINPPTKALKDIATDGRDFYSKFIVIGDTKSPADFSLNGCEYYSVDDQTALEHKLARIAPTKHYARKNIGYLEAIARGAEIIVETDDDNIPLPEFWAPRERKFNSALATGGRWYNAYNYFSDGPIWPRGLPLEDVKAARQTNFNFTEGAVDSPIQQGLADDDPDVDAVYRFLFELPVKFDKGKIVALEKGVWCPFNSQNTTWWRDAFPLMYLPFNCSWRVCDIWRSLIAQRIGWECGWKLSFHSASVYQDRNAHDLLRDFAEEVPGYLNNNIIVDKLIALNLLPGKDNLLENLRRCYLMLIEEGLVGRDEQALLEAWSHDIASLT</sequence>
<dbReference type="Pfam" id="PF03385">
    <property type="entry name" value="STELLO"/>
    <property type="match status" value="1"/>
</dbReference>
<dbReference type="EMBL" id="JAJOZR010000006">
    <property type="protein sequence ID" value="MCD7109685.1"/>
    <property type="molecule type" value="Genomic_DNA"/>
</dbReference>
<dbReference type="RefSeq" id="WP_231814491.1">
    <property type="nucleotide sequence ID" value="NZ_JAJOZR010000006.1"/>
</dbReference>
<accession>A0A9X1NSU8</accession>
<dbReference type="AlphaFoldDB" id="A0A9X1NSU8"/>
<gene>
    <name evidence="1" type="ORF">LRX75_11615</name>
</gene>
<comment type="caution">
    <text evidence="1">The sequence shown here is derived from an EMBL/GenBank/DDBJ whole genome shotgun (WGS) entry which is preliminary data.</text>
</comment>
<organism evidence="1 2">
    <name type="scientific">Rhizobium quercicola</name>
    <dbReference type="NCBI Taxonomy" id="2901226"/>
    <lineage>
        <taxon>Bacteria</taxon>
        <taxon>Pseudomonadati</taxon>
        <taxon>Pseudomonadota</taxon>
        <taxon>Alphaproteobacteria</taxon>
        <taxon>Hyphomicrobiales</taxon>
        <taxon>Rhizobiaceae</taxon>
        <taxon>Rhizobium/Agrobacterium group</taxon>
        <taxon>Rhizobium</taxon>
    </lineage>
</organism>
<protein>
    <submittedName>
        <fullName evidence="1">STELLO glycosyltransferase family protein</fullName>
    </submittedName>
</protein>
<dbReference type="InterPro" id="IPR005049">
    <property type="entry name" value="STL-like"/>
</dbReference>
<name>A0A9X1NSU8_9HYPH</name>
<evidence type="ECO:0000313" key="2">
    <source>
        <dbReference type="Proteomes" id="UP001139089"/>
    </source>
</evidence>
<reference evidence="1" key="1">
    <citation type="submission" date="2021-12" db="EMBL/GenBank/DDBJ databases">
        <authorList>
            <person name="Li Y."/>
        </authorList>
    </citation>
    <scope>NUCLEOTIDE SEQUENCE</scope>
    <source>
        <strain evidence="1">DKSPLA3</strain>
    </source>
</reference>
<evidence type="ECO:0000313" key="1">
    <source>
        <dbReference type="EMBL" id="MCD7109685.1"/>
    </source>
</evidence>
<dbReference type="PANTHER" id="PTHR31362">
    <property type="entry name" value="GLYCOSYLTRANSFERASE STELLO1-RELATED"/>
    <property type="match status" value="1"/>
</dbReference>
<keyword evidence="2" id="KW-1185">Reference proteome</keyword>